<gene>
    <name evidence="1" type="ORF">HUN01_34170</name>
</gene>
<dbReference type="AlphaFoldDB" id="A0A7D7LFJ5"/>
<reference evidence="2" key="1">
    <citation type="submission" date="2020-06" db="EMBL/GenBank/DDBJ databases">
        <title>Nostoc edaphicum CCNP1411 genome.</title>
        <authorList>
            <person name="Fidor A."/>
            <person name="Grabski M."/>
            <person name="Gawor J."/>
            <person name="Gromadka R."/>
            <person name="Wegrzyn G."/>
            <person name="Mazur-Marzec H."/>
        </authorList>
    </citation>
    <scope>NUCLEOTIDE SEQUENCE [LARGE SCALE GENOMIC DNA]</scope>
    <source>
        <strain evidence="2">CCNP1411</strain>
    </source>
</reference>
<evidence type="ECO:0000313" key="1">
    <source>
        <dbReference type="EMBL" id="QMS92393.1"/>
    </source>
</evidence>
<protein>
    <submittedName>
        <fullName evidence="1">Uncharacterized protein</fullName>
    </submittedName>
</protein>
<name>A0A7D7LFJ5_9NOSO</name>
<proteinExistence type="predicted"/>
<keyword evidence="2" id="KW-1185">Reference proteome</keyword>
<dbReference type="EMBL" id="CP054698">
    <property type="protein sequence ID" value="QMS92393.1"/>
    <property type="molecule type" value="Genomic_DNA"/>
</dbReference>
<organism evidence="1 2">
    <name type="scientific">Nostoc edaphicum CCNP1411</name>
    <dbReference type="NCBI Taxonomy" id="1472755"/>
    <lineage>
        <taxon>Bacteria</taxon>
        <taxon>Bacillati</taxon>
        <taxon>Cyanobacteriota</taxon>
        <taxon>Cyanophyceae</taxon>
        <taxon>Nostocales</taxon>
        <taxon>Nostocaceae</taxon>
        <taxon>Nostoc</taxon>
    </lineage>
</organism>
<accession>A0A7D7LFJ5</accession>
<dbReference type="Proteomes" id="UP000514713">
    <property type="component" value="Chromosome"/>
</dbReference>
<evidence type="ECO:0000313" key="2">
    <source>
        <dbReference type="Proteomes" id="UP000514713"/>
    </source>
</evidence>
<dbReference type="KEGG" id="ned:HUN01_34170"/>
<dbReference type="RefSeq" id="WP_181929879.1">
    <property type="nucleotide sequence ID" value="NZ_CP054698.1"/>
</dbReference>
<sequence length="313" mass="35389">MTNFENLTINQLINSFNNSQLAKAFSSSVFTENTGNKLPKPIYDLHLQNFLDNHSKAQEATPKTIIVVPPTSNITTDIYNNLLAIQLLNNVIFVETLAEIYRNNPNGWDIGVPQEASDYIISFSNAKLRVITNQLQDIISFNQGIASNIDQSLTSREVHNLLLDKVFGSFGFPPSTMNQLDNILTNIANKFSSLNLQFKTESDTLDFLVVIYYFEPILGIDLALPYMNFSYIRINQKSWKELVRIGKVGVSIERLNFQMSYFSQKGLMNLQKIKTNSEGLNTTISIRLGNKVKAILEEIQPSIIEEGKSDKHL</sequence>